<comment type="subcellular location">
    <subcellularLocation>
        <location evidence="1">Nucleus</location>
    </subcellularLocation>
</comment>
<feature type="compositionally biased region" description="Basic and acidic residues" evidence="10">
    <location>
        <begin position="11"/>
        <end position="42"/>
    </location>
</feature>
<evidence type="ECO:0000256" key="4">
    <source>
        <dbReference type="ARBA" id="ARBA00022801"/>
    </source>
</evidence>
<evidence type="ECO:0000256" key="9">
    <source>
        <dbReference type="RuleBase" id="RU000492"/>
    </source>
</evidence>
<evidence type="ECO:0000256" key="3">
    <source>
        <dbReference type="ARBA" id="ARBA00022741"/>
    </source>
</evidence>
<feature type="domain" description="Helicase C-terminal" evidence="12">
    <location>
        <begin position="368"/>
        <end position="528"/>
    </location>
</feature>
<keyword evidence="6 9" id="KW-0067">ATP-binding</keyword>
<dbReference type="Pfam" id="PF00271">
    <property type="entry name" value="Helicase_C"/>
    <property type="match status" value="1"/>
</dbReference>
<evidence type="ECO:0000256" key="5">
    <source>
        <dbReference type="ARBA" id="ARBA00022806"/>
    </source>
</evidence>
<dbReference type="AlphaFoldDB" id="A0A0R0LW35"/>
<evidence type="ECO:0000313" key="15">
    <source>
        <dbReference type="Proteomes" id="UP000051530"/>
    </source>
</evidence>
<keyword evidence="4 9" id="KW-0378">Hydrolase</keyword>
<feature type="compositionally biased region" description="Low complexity" evidence="10">
    <location>
        <begin position="526"/>
        <end position="555"/>
    </location>
</feature>
<comment type="similarity">
    <text evidence="9">Belongs to the DEAD box helicase family.</text>
</comment>
<dbReference type="CDD" id="cd18787">
    <property type="entry name" value="SF2_C_DEAD"/>
    <property type="match status" value="1"/>
</dbReference>
<evidence type="ECO:0000259" key="12">
    <source>
        <dbReference type="PROSITE" id="PS51194"/>
    </source>
</evidence>
<evidence type="ECO:0000256" key="2">
    <source>
        <dbReference type="ARBA" id="ARBA00012552"/>
    </source>
</evidence>
<dbReference type="SMART" id="SM00490">
    <property type="entry name" value="HELICc"/>
    <property type="match status" value="1"/>
</dbReference>
<evidence type="ECO:0000256" key="7">
    <source>
        <dbReference type="ARBA" id="ARBA00023242"/>
    </source>
</evidence>
<dbReference type="OrthoDB" id="196131at2759"/>
<dbReference type="PROSITE" id="PS00039">
    <property type="entry name" value="DEAD_ATP_HELICASE"/>
    <property type="match status" value="1"/>
</dbReference>
<dbReference type="GO" id="GO:0016787">
    <property type="term" value="F:hydrolase activity"/>
    <property type="evidence" value="ECO:0007669"/>
    <property type="project" value="UniProtKB-KW"/>
</dbReference>
<name>A0A0R0LW35_9MICR</name>
<dbReference type="FunFam" id="3.40.50.300:FF:000079">
    <property type="entry name" value="probable ATP-dependent RNA helicase DDX17"/>
    <property type="match status" value="1"/>
</dbReference>
<dbReference type="InterPro" id="IPR000629">
    <property type="entry name" value="RNA-helicase_DEAD-box_CS"/>
</dbReference>
<dbReference type="PROSITE" id="PS51192">
    <property type="entry name" value="HELICASE_ATP_BIND_1"/>
    <property type="match status" value="1"/>
</dbReference>
<gene>
    <name evidence="14" type="ORF">M153_7460002277</name>
</gene>
<accession>A0A0R0LW35</accession>
<feature type="region of interest" description="Disordered" evidence="10">
    <location>
        <begin position="523"/>
        <end position="555"/>
    </location>
</feature>
<dbReference type="PROSITE" id="PS51194">
    <property type="entry name" value="HELICASE_CTER"/>
    <property type="match status" value="1"/>
</dbReference>
<dbReference type="GO" id="GO:0003724">
    <property type="term" value="F:RNA helicase activity"/>
    <property type="evidence" value="ECO:0007669"/>
    <property type="project" value="UniProtKB-EC"/>
</dbReference>
<evidence type="ECO:0000256" key="8">
    <source>
        <dbReference type="PROSITE-ProRule" id="PRU00552"/>
    </source>
</evidence>
<dbReference type="PROSITE" id="PS51195">
    <property type="entry name" value="Q_MOTIF"/>
    <property type="match status" value="1"/>
</dbReference>
<dbReference type="EMBL" id="LGUB01000287">
    <property type="protein sequence ID" value="KRH93581.1"/>
    <property type="molecule type" value="Genomic_DNA"/>
</dbReference>
<dbReference type="InterPro" id="IPR001650">
    <property type="entry name" value="Helicase_C-like"/>
</dbReference>
<dbReference type="VEuPathDB" id="MicrosporidiaDB:M153_7460002277"/>
<organism evidence="14 15">
    <name type="scientific">Pseudoloma neurophilia</name>
    <dbReference type="NCBI Taxonomy" id="146866"/>
    <lineage>
        <taxon>Eukaryota</taxon>
        <taxon>Fungi</taxon>
        <taxon>Fungi incertae sedis</taxon>
        <taxon>Microsporidia</taxon>
        <taxon>Pseudoloma</taxon>
    </lineage>
</organism>
<dbReference type="InterPro" id="IPR014014">
    <property type="entry name" value="RNA_helicase_DEAD_Q_motif"/>
</dbReference>
<dbReference type="GO" id="GO:0003676">
    <property type="term" value="F:nucleic acid binding"/>
    <property type="evidence" value="ECO:0007669"/>
    <property type="project" value="InterPro"/>
</dbReference>
<evidence type="ECO:0000256" key="1">
    <source>
        <dbReference type="ARBA" id="ARBA00004123"/>
    </source>
</evidence>
<dbReference type="PANTHER" id="PTHR47958">
    <property type="entry name" value="ATP-DEPENDENT RNA HELICASE DBP3"/>
    <property type="match status" value="1"/>
</dbReference>
<dbReference type="Proteomes" id="UP000051530">
    <property type="component" value="Unassembled WGS sequence"/>
</dbReference>
<feature type="domain" description="Helicase ATP-binding" evidence="11">
    <location>
        <begin position="181"/>
        <end position="356"/>
    </location>
</feature>
<reference evidence="14 15" key="1">
    <citation type="submission" date="2015-07" db="EMBL/GenBank/DDBJ databases">
        <title>The genome of Pseudoloma neurophilia, a relevant intracellular parasite of the zebrafish.</title>
        <authorList>
            <person name="Ndikumana S."/>
            <person name="Pelin A."/>
            <person name="Sanders J."/>
            <person name="Corradi N."/>
        </authorList>
    </citation>
    <scope>NUCLEOTIDE SEQUENCE [LARGE SCALE GENOMIC DNA]</scope>
    <source>
        <strain evidence="14 15">MK1</strain>
    </source>
</reference>
<feature type="domain" description="DEAD-box RNA helicase Q" evidence="13">
    <location>
        <begin position="150"/>
        <end position="178"/>
    </location>
</feature>
<dbReference type="SUPFAM" id="SSF52540">
    <property type="entry name" value="P-loop containing nucleoside triphosphate hydrolases"/>
    <property type="match status" value="1"/>
</dbReference>
<dbReference type="EC" id="3.6.4.13" evidence="2"/>
<dbReference type="InterPro" id="IPR014001">
    <property type="entry name" value="Helicase_ATP-bd"/>
</dbReference>
<evidence type="ECO:0000259" key="11">
    <source>
        <dbReference type="PROSITE" id="PS51192"/>
    </source>
</evidence>
<dbReference type="Gene3D" id="3.40.50.300">
    <property type="entry name" value="P-loop containing nucleotide triphosphate hydrolases"/>
    <property type="match status" value="2"/>
</dbReference>
<evidence type="ECO:0000256" key="6">
    <source>
        <dbReference type="ARBA" id="ARBA00022840"/>
    </source>
</evidence>
<evidence type="ECO:0000313" key="14">
    <source>
        <dbReference type="EMBL" id="KRH93581.1"/>
    </source>
</evidence>
<keyword evidence="7" id="KW-0539">Nucleus</keyword>
<keyword evidence="3 9" id="KW-0547">Nucleotide-binding</keyword>
<feature type="region of interest" description="Disordered" evidence="10">
    <location>
        <begin position="1"/>
        <end position="104"/>
    </location>
</feature>
<dbReference type="Pfam" id="PF00270">
    <property type="entry name" value="DEAD"/>
    <property type="match status" value="1"/>
</dbReference>
<keyword evidence="15" id="KW-1185">Reference proteome</keyword>
<dbReference type="GO" id="GO:0005524">
    <property type="term" value="F:ATP binding"/>
    <property type="evidence" value="ECO:0007669"/>
    <property type="project" value="UniProtKB-KW"/>
</dbReference>
<dbReference type="InterPro" id="IPR027417">
    <property type="entry name" value="P-loop_NTPase"/>
</dbReference>
<protein>
    <recommendedName>
        <fullName evidence="2">RNA helicase</fullName>
        <ecNumber evidence="2">3.6.4.13</ecNumber>
    </recommendedName>
</protein>
<feature type="short sequence motif" description="Q motif" evidence="8">
    <location>
        <begin position="150"/>
        <end position="178"/>
    </location>
</feature>
<sequence length="555" mass="62764">MSYGNNHWRNIKTDTDKNDDKKEFGWSLRKDRSSSDKSDRNESYGGSSGGYGNNKNNRSGWNNNRDNYRGNDSNRSSWRDDSRGSGWSNNWQTRVVDKPAASNNPPVEFEKNFYEEKVLNKRLVSQNELRDFRSQNQMKIIGSDVPPPLSDFSDLDLPKSVFDQFKNKGFKKPMAIQAQGWPMALAGRDMVGIAETGSGKTLSFALPALIHAAAQQPLRSGDGPIVLVLAPTRELCVQIQEVISEFERCFKLRSHAVYGGASAFPQKTALRRGIEVLVATPGRLIDLMDQGCCDLSRVSFLVLDEADRMLDMGFEPQLRQIIPKTNSNRQTLMWSATWPRAVRDLASSFMNDFIQVTIGEDELTSNKKIQQVVKVIEEREKVDHLLNILEGNKKKLIIFCNKKRTCDYLQTELERNRFDASAIHGDKTQNIRDRVISDFKTGRKNILIATDVAARGLDVKDVEAVINFDFPPTCDSYVHRIGRTARGNQKEGLAIAFFTREDQGNAKELCNILKSSNQSIPDELQSFSRSSLSSRSTGSYRFNRSRNNSSFRRNG</sequence>
<dbReference type="GO" id="GO:0005634">
    <property type="term" value="C:nucleus"/>
    <property type="evidence" value="ECO:0007669"/>
    <property type="project" value="UniProtKB-SubCell"/>
</dbReference>
<evidence type="ECO:0000259" key="13">
    <source>
        <dbReference type="PROSITE" id="PS51195"/>
    </source>
</evidence>
<dbReference type="FunFam" id="3.40.50.300:FF:000008">
    <property type="entry name" value="ATP-dependent RNA helicase RhlB"/>
    <property type="match status" value="1"/>
</dbReference>
<dbReference type="InterPro" id="IPR011545">
    <property type="entry name" value="DEAD/DEAH_box_helicase_dom"/>
</dbReference>
<keyword evidence="5 9" id="KW-0347">Helicase</keyword>
<evidence type="ECO:0000256" key="10">
    <source>
        <dbReference type="SAM" id="MobiDB-lite"/>
    </source>
</evidence>
<comment type="caution">
    <text evidence="14">The sequence shown here is derived from an EMBL/GenBank/DDBJ whole genome shotgun (WGS) entry which is preliminary data.</text>
</comment>
<feature type="compositionally biased region" description="Low complexity" evidence="10">
    <location>
        <begin position="53"/>
        <end position="76"/>
    </location>
</feature>
<proteinExistence type="inferred from homology"/>
<dbReference type="SMART" id="SM00487">
    <property type="entry name" value="DEXDc"/>
    <property type="match status" value="1"/>
</dbReference>